<dbReference type="EMBL" id="JADGIZ020000057">
    <property type="protein sequence ID" value="KAL2912799.1"/>
    <property type="molecule type" value="Genomic_DNA"/>
</dbReference>
<dbReference type="Gene3D" id="1.10.287.1970">
    <property type="match status" value="1"/>
</dbReference>
<sequence>MSPSNESSTAAAAAARPGKVMTLESINKRVVNFEYAVRGEQAIRAEQLRKQLADRPGSLPFKSIVSCNIGNPQQLQQSPITFFRQVSALTEYPDLMKPENLPMTSKIFPSDAIQRAKELLVAMSGSSGAYTHSQGIPLVRERVAKFIEQRDGYPSNPDNIFLTAGASPGVQTVLQTLIAHDKVGIMIPIPQYPLYTASIALFGGNAVPYYLDEARDWGLTVEELSRSLAESRSQGLDVRALCVINPGNPTGQCLSLDNMRQIVDFCHREKLVLMADEVYQTNIYKPAELPFHSFKKVLKSMGPAYEGVELVSFHSVSKGTVGECGRRGGYFECTGIDPQVQEMFYKIASVSLCPPAQGQLMIEHMVNPPKPGDPSYELYAKENTAIYGKSRPESLRRRADKLASAFNTLEGVTCNAAQGAMYLFPRVRLSDKAIKAAEAAGKTPDGFYSMALLEATGVCVVPGSGFRQEKDTFHFRSTFLPPEEQMDQFIASIKTFHSEFMDKYR</sequence>
<evidence type="ECO:0000313" key="8">
    <source>
        <dbReference type="EMBL" id="KAL2912799.1"/>
    </source>
</evidence>
<feature type="domain" description="Aminotransferase class I/classII large" evidence="7">
    <location>
        <begin position="106"/>
        <end position="493"/>
    </location>
</feature>
<name>A0ABR4MZY9_9FUNG</name>
<dbReference type="SUPFAM" id="SSF53383">
    <property type="entry name" value="PLP-dependent transferases"/>
    <property type="match status" value="1"/>
</dbReference>
<evidence type="ECO:0000256" key="4">
    <source>
        <dbReference type="ARBA" id="ARBA00022679"/>
    </source>
</evidence>
<dbReference type="Proteomes" id="UP001527925">
    <property type="component" value="Unassembled WGS sequence"/>
</dbReference>
<gene>
    <name evidence="8" type="primary">ALT1_1</name>
    <name evidence="8" type="ORF">HK105_207686</name>
</gene>
<comment type="caution">
    <text evidence="8">The sequence shown here is derived from an EMBL/GenBank/DDBJ whole genome shotgun (WGS) entry which is preliminary data.</text>
</comment>
<organism evidence="8 9">
    <name type="scientific">Polyrhizophydium stewartii</name>
    <dbReference type="NCBI Taxonomy" id="2732419"/>
    <lineage>
        <taxon>Eukaryota</taxon>
        <taxon>Fungi</taxon>
        <taxon>Fungi incertae sedis</taxon>
        <taxon>Chytridiomycota</taxon>
        <taxon>Chytridiomycota incertae sedis</taxon>
        <taxon>Chytridiomycetes</taxon>
        <taxon>Rhizophydiales</taxon>
        <taxon>Rhizophydiales incertae sedis</taxon>
        <taxon>Polyrhizophydium</taxon>
    </lineage>
</organism>
<keyword evidence="3 8" id="KW-0032">Aminotransferase</keyword>
<dbReference type="PANTHER" id="PTHR11751:SF29">
    <property type="entry name" value="ALANINE TRANSAMINASE"/>
    <property type="match status" value="1"/>
</dbReference>
<comment type="subunit">
    <text evidence="2">Homodimer.</text>
</comment>
<reference evidence="8 9" key="1">
    <citation type="submission" date="2023-09" db="EMBL/GenBank/DDBJ databases">
        <title>Pangenome analysis of Batrachochytrium dendrobatidis and related Chytrids.</title>
        <authorList>
            <person name="Yacoub M.N."/>
            <person name="Stajich J.E."/>
            <person name="James T.Y."/>
        </authorList>
    </citation>
    <scope>NUCLEOTIDE SEQUENCE [LARGE SCALE GENOMIC DNA]</scope>
    <source>
        <strain evidence="8 9">JEL0888</strain>
    </source>
</reference>
<dbReference type="Pfam" id="PF00155">
    <property type="entry name" value="Aminotran_1_2"/>
    <property type="match status" value="1"/>
</dbReference>
<evidence type="ECO:0000256" key="5">
    <source>
        <dbReference type="ARBA" id="ARBA00022898"/>
    </source>
</evidence>
<dbReference type="PANTHER" id="PTHR11751">
    <property type="entry name" value="ALANINE AMINOTRANSFERASE"/>
    <property type="match status" value="1"/>
</dbReference>
<proteinExistence type="inferred from homology"/>
<protein>
    <submittedName>
        <fullName evidence="8">Alanine transaminase</fullName>
        <ecNumber evidence="8">2.6.1.2</ecNumber>
    </submittedName>
</protein>
<evidence type="ECO:0000256" key="3">
    <source>
        <dbReference type="ARBA" id="ARBA00022576"/>
    </source>
</evidence>
<keyword evidence="9" id="KW-1185">Reference proteome</keyword>
<dbReference type="InterPro" id="IPR015422">
    <property type="entry name" value="PyrdxlP-dep_Trfase_small"/>
</dbReference>
<dbReference type="InterPro" id="IPR015421">
    <property type="entry name" value="PyrdxlP-dep_Trfase_major"/>
</dbReference>
<dbReference type="InterPro" id="IPR015424">
    <property type="entry name" value="PyrdxlP-dep_Trfase"/>
</dbReference>
<keyword evidence="5" id="KW-0663">Pyridoxal phosphate</keyword>
<dbReference type="EC" id="2.6.1.2" evidence="8"/>
<evidence type="ECO:0000256" key="2">
    <source>
        <dbReference type="ARBA" id="ARBA00011738"/>
    </source>
</evidence>
<dbReference type="InterPro" id="IPR004839">
    <property type="entry name" value="Aminotransferase_I/II_large"/>
</dbReference>
<comment type="similarity">
    <text evidence="6">Belongs to the class-I pyridoxal-phosphate-dependent aminotransferase family. Alanine aminotransferase subfamily.</text>
</comment>
<comment type="cofactor">
    <cofactor evidence="1">
        <name>pyridoxal 5'-phosphate</name>
        <dbReference type="ChEBI" id="CHEBI:597326"/>
    </cofactor>
</comment>
<dbReference type="Gene3D" id="3.90.1150.10">
    <property type="entry name" value="Aspartate Aminotransferase, domain 1"/>
    <property type="match status" value="1"/>
</dbReference>
<evidence type="ECO:0000256" key="1">
    <source>
        <dbReference type="ARBA" id="ARBA00001933"/>
    </source>
</evidence>
<keyword evidence="4 8" id="KW-0808">Transferase</keyword>
<dbReference type="InterPro" id="IPR045088">
    <property type="entry name" value="ALAT1/2-like"/>
</dbReference>
<evidence type="ECO:0000259" key="7">
    <source>
        <dbReference type="Pfam" id="PF00155"/>
    </source>
</evidence>
<accession>A0ABR4MZY9</accession>
<evidence type="ECO:0000256" key="6">
    <source>
        <dbReference type="ARBA" id="ARBA00025785"/>
    </source>
</evidence>
<evidence type="ECO:0000313" key="9">
    <source>
        <dbReference type="Proteomes" id="UP001527925"/>
    </source>
</evidence>
<dbReference type="CDD" id="cd00609">
    <property type="entry name" value="AAT_like"/>
    <property type="match status" value="1"/>
</dbReference>
<dbReference type="Gene3D" id="3.40.640.10">
    <property type="entry name" value="Type I PLP-dependent aspartate aminotransferase-like (Major domain)"/>
    <property type="match status" value="1"/>
</dbReference>
<dbReference type="GO" id="GO:0004021">
    <property type="term" value="F:L-alanine:2-oxoglutarate aminotransferase activity"/>
    <property type="evidence" value="ECO:0007669"/>
    <property type="project" value="UniProtKB-EC"/>
</dbReference>